<proteinExistence type="predicted"/>
<comment type="caution">
    <text evidence="1">The sequence shown here is derived from an EMBL/GenBank/DDBJ whole genome shotgun (WGS) entry which is preliminary data.</text>
</comment>
<dbReference type="PANTHER" id="PTHR35046:SF9">
    <property type="entry name" value="RNA-DIRECTED DNA POLYMERASE"/>
    <property type="match status" value="1"/>
</dbReference>
<reference evidence="1" key="1">
    <citation type="submission" date="2018-05" db="EMBL/GenBank/DDBJ databases">
        <title>Draft genome of Mucuna pruriens seed.</title>
        <authorList>
            <person name="Nnadi N.E."/>
            <person name="Vos R."/>
            <person name="Hasami M.H."/>
            <person name="Devisetty U.K."/>
            <person name="Aguiy J.C."/>
        </authorList>
    </citation>
    <scope>NUCLEOTIDE SEQUENCE [LARGE SCALE GENOMIC DNA]</scope>
    <source>
        <strain evidence="1">JCA_2017</strain>
    </source>
</reference>
<name>A0A371I9P4_MUCPR</name>
<dbReference type="Proteomes" id="UP000257109">
    <property type="component" value="Unassembled WGS sequence"/>
</dbReference>
<keyword evidence="2" id="KW-1185">Reference proteome</keyword>
<gene>
    <name evidence="1" type="ORF">CR513_03619</name>
</gene>
<accession>A0A371I9P4</accession>
<feature type="non-terminal residue" evidence="1">
    <location>
        <position position="1"/>
    </location>
</feature>
<protein>
    <submittedName>
        <fullName evidence="1">Uncharacterized protein</fullName>
    </submittedName>
</protein>
<dbReference type="EMBL" id="QJKJ01000599">
    <property type="protein sequence ID" value="RDY11684.1"/>
    <property type="molecule type" value="Genomic_DNA"/>
</dbReference>
<evidence type="ECO:0000313" key="1">
    <source>
        <dbReference type="EMBL" id="RDY11684.1"/>
    </source>
</evidence>
<organism evidence="1 2">
    <name type="scientific">Mucuna pruriens</name>
    <name type="common">Velvet bean</name>
    <name type="synonym">Dolichos pruriens</name>
    <dbReference type="NCBI Taxonomy" id="157652"/>
    <lineage>
        <taxon>Eukaryota</taxon>
        <taxon>Viridiplantae</taxon>
        <taxon>Streptophyta</taxon>
        <taxon>Embryophyta</taxon>
        <taxon>Tracheophyta</taxon>
        <taxon>Spermatophyta</taxon>
        <taxon>Magnoliopsida</taxon>
        <taxon>eudicotyledons</taxon>
        <taxon>Gunneridae</taxon>
        <taxon>Pentapetalae</taxon>
        <taxon>rosids</taxon>
        <taxon>fabids</taxon>
        <taxon>Fabales</taxon>
        <taxon>Fabaceae</taxon>
        <taxon>Papilionoideae</taxon>
        <taxon>50 kb inversion clade</taxon>
        <taxon>NPAAA clade</taxon>
        <taxon>indigoferoid/millettioid clade</taxon>
        <taxon>Phaseoleae</taxon>
        <taxon>Mucuna</taxon>
    </lineage>
</organism>
<sequence length="233" mass="26956">MEIEDLLHKTIQVERQLKSKNSSNFASPSSSSWRSNWKNNKVVINPKMCQGVGHITSQCPNKKAMIMMNNGEIESESSSDDEMPPLEDCSDVEVAKPIDRVVLVTRRALSIQHKEDGDVECHINDKWLNDYGDIRVTKQVFVSFSISKYKDKVLFYVVPMHDGHLLLGFPCKFDRKITHDGYKNRYTLAMNKHIIVLTPFKSIEAYANQIRIAKKCKLREEQLSIQEKREKKR</sequence>
<dbReference type="OrthoDB" id="1747743at2759"/>
<dbReference type="AlphaFoldDB" id="A0A371I9P4"/>
<evidence type="ECO:0000313" key="2">
    <source>
        <dbReference type="Proteomes" id="UP000257109"/>
    </source>
</evidence>
<dbReference type="PANTHER" id="PTHR35046">
    <property type="entry name" value="ZINC KNUCKLE (CCHC-TYPE) FAMILY PROTEIN"/>
    <property type="match status" value="1"/>
</dbReference>